<dbReference type="CDD" id="cd17416">
    <property type="entry name" value="MFS_NPF1_2"/>
    <property type="match status" value="1"/>
</dbReference>
<evidence type="ECO:0000313" key="8">
    <source>
        <dbReference type="Proteomes" id="UP001314170"/>
    </source>
</evidence>
<feature type="transmembrane region" description="Helical" evidence="6">
    <location>
        <begin position="556"/>
        <end position="579"/>
    </location>
</feature>
<protein>
    <submittedName>
        <fullName evidence="7">Uncharacterized protein</fullName>
    </submittedName>
</protein>
<name>A0AAV1QQA5_9ROSI</name>
<feature type="transmembrane region" description="Helical" evidence="6">
    <location>
        <begin position="109"/>
        <end position="129"/>
    </location>
</feature>
<dbReference type="EMBL" id="CAWUPB010000030">
    <property type="protein sequence ID" value="CAK7322889.1"/>
    <property type="molecule type" value="Genomic_DNA"/>
</dbReference>
<feature type="transmembrane region" description="Helical" evidence="6">
    <location>
        <begin position="383"/>
        <end position="404"/>
    </location>
</feature>
<keyword evidence="4 6" id="KW-1133">Transmembrane helix</keyword>
<keyword evidence="3 6" id="KW-0812">Transmembrane</keyword>
<dbReference type="SUPFAM" id="SSF103473">
    <property type="entry name" value="MFS general substrate transporter"/>
    <property type="match status" value="1"/>
</dbReference>
<proteinExistence type="inferred from homology"/>
<dbReference type="Gene3D" id="1.20.1250.20">
    <property type="entry name" value="MFS general substrate transporter like domains"/>
    <property type="match status" value="1"/>
</dbReference>
<evidence type="ECO:0000256" key="3">
    <source>
        <dbReference type="ARBA" id="ARBA00022692"/>
    </source>
</evidence>
<sequence>MQIGNHPSNHIKYPSIIVVNKKVMRQPADEHCENYRGVKAMPFVIGNETFEKLGSTGTSSNLLVYLTTVFHMKSITATTLVNIFNGTTNIATLLGAFLCDTYFGRYKTLAVASVASFLGMLVITLTAAISKLHPPQCRSGTQDTCSAPTPWQMTSLLSGLGLLVIGGGGIRPCNVAFGADQFNPQTESGRKGISSFFNWYYFTSTFAMMISLTIVVYVQSDINWAWGLAIPAFLMFCSCVLFFAGSRIYVKVTPDGSPLTSAVQVVVAAIKKRKLEPPAQPWLSLFNQIPARSINSTLPYTDQFRFLDNAAILTTEDQIMSNGSTTNPWRLCSLQQVEEVKCLLRVIPIWASALLYYVALIQQQTYVVFQALQSNRGLGNTSFKIPAASYAIFSMLGLTIWIPIYDRIIVPWLAKFTKIEGGITILQKMGIGMVLGIVTMLISGIVEERRRTLAISNPIVDSRSHANISSLSALWFVPQLTVVGISEAFTIIAQIELYYKQFPENMRSIGGSLSFVGVAASSYLSGFLISMVHQITKKSACGDWLPEDLNKGRLDLFYYLVAALGTINMGYFIVCAKWYKYKGNGGTSRTPEIGVEIISPEKPLV</sequence>
<dbReference type="PANTHER" id="PTHR11654">
    <property type="entry name" value="OLIGOPEPTIDE TRANSPORTER-RELATED"/>
    <property type="match status" value="1"/>
</dbReference>
<evidence type="ECO:0000256" key="1">
    <source>
        <dbReference type="ARBA" id="ARBA00004141"/>
    </source>
</evidence>
<reference evidence="7 8" key="1">
    <citation type="submission" date="2024-01" db="EMBL/GenBank/DDBJ databases">
        <authorList>
            <person name="Waweru B."/>
        </authorList>
    </citation>
    <scope>NUCLEOTIDE SEQUENCE [LARGE SCALE GENOMIC DNA]</scope>
</reference>
<feature type="transmembrane region" description="Helical" evidence="6">
    <location>
        <begin position="343"/>
        <end position="363"/>
    </location>
</feature>
<evidence type="ECO:0000256" key="6">
    <source>
        <dbReference type="SAM" id="Phobius"/>
    </source>
</evidence>
<organism evidence="7 8">
    <name type="scientific">Dovyalis caffra</name>
    <dbReference type="NCBI Taxonomy" id="77055"/>
    <lineage>
        <taxon>Eukaryota</taxon>
        <taxon>Viridiplantae</taxon>
        <taxon>Streptophyta</taxon>
        <taxon>Embryophyta</taxon>
        <taxon>Tracheophyta</taxon>
        <taxon>Spermatophyta</taxon>
        <taxon>Magnoliopsida</taxon>
        <taxon>eudicotyledons</taxon>
        <taxon>Gunneridae</taxon>
        <taxon>Pentapetalae</taxon>
        <taxon>rosids</taxon>
        <taxon>fabids</taxon>
        <taxon>Malpighiales</taxon>
        <taxon>Salicaceae</taxon>
        <taxon>Flacourtieae</taxon>
        <taxon>Dovyalis</taxon>
    </lineage>
</organism>
<feature type="transmembrane region" description="Helical" evidence="6">
    <location>
        <begin position="513"/>
        <end position="536"/>
    </location>
</feature>
<accession>A0AAV1QQA5</accession>
<keyword evidence="5 6" id="KW-0472">Membrane</keyword>
<dbReference type="InterPro" id="IPR000109">
    <property type="entry name" value="POT_fam"/>
</dbReference>
<comment type="similarity">
    <text evidence="2">Belongs to the major facilitator superfamily. Proton-dependent oligopeptide transporter (POT/PTR) (TC 2.A.17) family.</text>
</comment>
<feature type="transmembrane region" description="Helical" evidence="6">
    <location>
        <begin position="224"/>
        <end position="244"/>
    </location>
</feature>
<dbReference type="GO" id="GO:0016020">
    <property type="term" value="C:membrane"/>
    <property type="evidence" value="ECO:0007669"/>
    <property type="project" value="UniProtKB-SubCell"/>
</dbReference>
<dbReference type="InterPro" id="IPR036259">
    <property type="entry name" value="MFS_trans_sf"/>
</dbReference>
<evidence type="ECO:0000313" key="7">
    <source>
        <dbReference type="EMBL" id="CAK7322889.1"/>
    </source>
</evidence>
<feature type="transmembrane region" description="Helical" evidence="6">
    <location>
        <begin position="199"/>
        <end position="218"/>
    </location>
</feature>
<dbReference type="Pfam" id="PF00854">
    <property type="entry name" value="PTR2"/>
    <property type="match status" value="1"/>
</dbReference>
<keyword evidence="8" id="KW-1185">Reference proteome</keyword>
<feature type="transmembrane region" description="Helical" evidence="6">
    <location>
        <begin position="425"/>
        <end position="446"/>
    </location>
</feature>
<comment type="caution">
    <text evidence="7">The sequence shown here is derived from an EMBL/GenBank/DDBJ whole genome shotgun (WGS) entry which is preliminary data.</text>
</comment>
<gene>
    <name evidence="7" type="ORF">DCAF_LOCUS502</name>
</gene>
<dbReference type="GO" id="GO:0022857">
    <property type="term" value="F:transmembrane transporter activity"/>
    <property type="evidence" value="ECO:0007669"/>
    <property type="project" value="InterPro"/>
</dbReference>
<feature type="transmembrane region" description="Helical" evidence="6">
    <location>
        <begin position="80"/>
        <end position="103"/>
    </location>
</feature>
<evidence type="ECO:0000256" key="4">
    <source>
        <dbReference type="ARBA" id="ARBA00022989"/>
    </source>
</evidence>
<evidence type="ECO:0000256" key="2">
    <source>
        <dbReference type="ARBA" id="ARBA00005982"/>
    </source>
</evidence>
<evidence type="ECO:0000256" key="5">
    <source>
        <dbReference type="ARBA" id="ARBA00023136"/>
    </source>
</evidence>
<comment type="subcellular location">
    <subcellularLocation>
        <location evidence="1">Membrane</location>
        <topology evidence="1">Multi-pass membrane protein</topology>
    </subcellularLocation>
</comment>
<dbReference type="AlphaFoldDB" id="A0AAV1QQA5"/>
<feature type="transmembrane region" description="Helical" evidence="6">
    <location>
        <begin position="466"/>
        <end position="492"/>
    </location>
</feature>
<dbReference type="Proteomes" id="UP001314170">
    <property type="component" value="Unassembled WGS sequence"/>
</dbReference>